<organism evidence="3 4">
    <name type="scientific">Suicoccus acidiformans</name>
    <dbReference type="NCBI Taxonomy" id="2036206"/>
    <lineage>
        <taxon>Bacteria</taxon>
        <taxon>Bacillati</taxon>
        <taxon>Bacillota</taxon>
        <taxon>Bacilli</taxon>
        <taxon>Lactobacillales</taxon>
        <taxon>Aerococcaceae</taxon>
        <taxon>Suicoccus</taxon>
    </lineage>
</organism>
<dbReference type="OrthoDB" id="9803572at2"/>
<gene>
    <name evidence="3" type="ORF">CL176_05805</name>
</gene>
<evidence type="ECO:0000259" key="2">
    <source>
        <dbReference type="Pfam" id="PF20921"/>
    </source>
</evidence>
<dbReference type="EMBL" id="CP023434">
    <property type="protein sequence ID" value="AXY25546.1"/>
    <property type="molecule type" value="Genomic_DNA"/>
</dbReference>
<evidence type="ECO:0000313" key="4">
    <source>
        <dbReference type="Proteomes" id="UP000263232"/>
    </source>
</evidence>
<dbReference type="KEGG" id="abae:CL176_05805"/>
<accession>A0A347WKD9</accession>
<dbReference type="AlphaFoldDB" id="A0A347WKD9"/>
<feature type="domain" description="DUF1846" evidence="2">
    <location>
        <begin position="341"/>
        <end position="500"/>
    </location>
</feature>
<dbReference type="Pfam" id="PF08903">
    <property type="entry name" value="DUF1846"/>
    <property type="match status" value="1"/>
</dbReference>
<keyword evidence="4" id="KW-1185">Reference proteome</keyword>
<dbReference type="NCBIfam" id="NF010184">
    <property type="entry name" value="PRK13663.1"/>
    <property type="match status" value="1"/>
</dbReference>
<proteinExistence type="predicted"/>
<dbReference type="Proteomes" id="UP000263232">
    <property type="component" value="Chromosome"/>
</dbReference>
<dbReference type="InterPro" id="IPR048496">
    <property type="entry name" value="DUF1846_N"/>
</dbReference>
<dbReference type="Gene3D" id="3.40.140.40">
    <property type="entry name" value="Domain of unknown function (DUF1846), C-terminal subdomain"/>
    <property type="match status" value="1"/>
</dbReference>
<sequence length="502" mass="56749">MQAIGFDTERYLQEQSQQILDRVKEIDKLYLEFGGKLIGDKHAKRVLPGFDEDAKMKLLATMKEQVEIIICIYAEDIENNKVRNDYGITYNEEVLRLIDEYHAYGIPVNSVLLTRFAGQPNSKVFIKNLTNRGIKVYTHRAIQGYPADMDTLFGEEGFAQNPYIETTKPIVVVSAPGANSGKLATCLNQVYHEHRRGLKASYAKFETFPVWNLPLKHPVNIAYEAATVELNDVNMIDSYHFDAYGEVAVNYNRDINMFPVVRRILEMVTDSEAVYQSPTDMGVNCIKAGITDEEVVIKAANQEIIRRYFAIENAFKKGLYDNEVRRRMQILMEESGLQPTDRKVVQPARAYAETLQERLATDEHQCVIALELPDGQIITSRTSPLMDASASIIVNSLKAMANINDQIDLLAPTILNTIQQLKEDALHSRIPTLTANEILIALAISAVTNPSAQLAYEQLPHLENCQAHASYILDSENEQTLKRLGINITNDPIYGKRNFFQQ</sequence>
<protein>
    <recommendedName>
        <fullName evidence="5">DUF1846 domain-containing protein</fullName>
    </recommendedName>
</protein>
<feature type="domain" description="DUF1846" evidence="1">
    <location>
        <begin position="4"/>
        <end position="335"/>
    </location>
</feature>
<evidence type="ECO:0000259" key="1">
    <source>
        <dbReference type="Pfam" id="PF08903"/>
    </source>
</evidence>
<dbReference type="Gene3D" id="3.10.630.10">
    <property type="entry name" value="dip2346 domain like"/>
    <property type="match status" value="1"/>
</dbReference>
<dbReference type="Pfam" id="PF20921">
    <property type="entry name" value="DUF1846_C"/>
    <property type="match status" value="1"/>
</dbReference>
<reference evidence="3 4" key="1">
    <citation type="submission" date="2017-09" db="EMBL/GenBank/DDBJ databases">
        <title>Complete genome sequence of Oxytococcus suis strain ZY16052.</title>
        <authorList>
            <person name="Li F."/>
        </authorList>
    </citation>
    <scope>NUCLEOTIDE SEQUENCE [LARGE SCALE GENOMIC DNA]</scope>
    <source>
        <strain evidence="3 4">ZY16052</strain>
    </source>
</reference>
<evidence type="ECO:0008006" key="5">
    <source>
        <dbReference type="Google" id="ProtNLM"/>
    </source>
</evidence>
<evidence type="ECO:0000313" key="3">
    <source>
        <dbReference type="EMBL" id="AXY25546.1"/>
    </source>
</evidence>
<dbReference type="RefSeq" id="WP_118990448.1">
    <property type="nucleotide sequence ID" value="NZ_CP023434.1"/>
</dbReference>
<dbReference type="InterPro" id="IPR048441">
    <property type="entry name" value="DUF1846_C"/>
</dbReference>
<name>A0A347WKD9_9LACT</name>
<dbReference type="Gene3D" id="1.20.1570.10">
    <property type="entry name" value="dip2346 domain like"/>
    <property type="match status" value="1"/>
</dbReference>